<dbReference type="PIRSF" id="PIRSF000137">
    <property type="entry name" value="Alcohol_oxidase"/>
    <property type="match status" value="1"/>
</dbReference>
<dbReference type="Gene3D" id="3.50.50.60">
    <property type="entry name" value="FAD/NAD(P)-binding domain"/>
    <property type="match status" value="1"/>
</dbReference>
<dbReference type="InterPro" id="IPR007867">
    <property type="entry name" value="GMC_OxRtase_C"/>
</dbReference>
<dbReference type="InterPro" id="IPR000172">
    <property type="entry name" value="GMC_OxRdtase_N"/>
</dbReference>
<evidence type="ECO:0000313" key="5">
    <source>
        <dbReference type="Proteomes" id="UP001185069"/>
    </source>
</evidence>
<accession>A0ABU1J7A6</accession>
<dbReference type="InterPro" id="IPR012132">
    <property type="entry name" value="GMC_OxRdtase"/>
</dbReference>
<comment type="similarity">
    <text evidence="1">Belongs to the GMC oxidoreductase family.</text>
</comment>
<name>A0ABU1J7A6_9MICC</name>
<evidence type="ECO:0000313" key="4">
    <source>
        <dbReference type="EMBL" id="MDR6268309.1"/>
    </source>
</evidence>
<feature type="domain" description="Glucose-methanol-choline oxidoreductase N-terminal" evidence="2">
    <location>
        <begin position="125"/>
        <end position="375"/>
    </location>
</feature>
<dbReference type="Pfam" id="PF00732">
    <property type="entry name" value="GMC_oxred_N"/>
    <property type="match status" value="1"/>
</dbReference>
<comment type="caution">
    <text evidence="4">The sequence shown here is derived from an EMBL/GenBank/DDBJ whole genome shotgun (WGS) entry which is preliminary data.</text>
</comment>
<dbReference type="GO" id="GO:0008812">
    <property type="term" value="F:choline dehydrogenase activity"/>
    <property type="evidence" value="ECO:0007669"/>
    <property type="project" value="UniProtKB-EC"/>
</dbReference>
<gene>
    <name evidence="4" type="ORF">JOE69_000547</name>
</gene>
<dbReference type="Pfam" id="PF13450">
    <property type="entry name" value="NAD_binding_8"/>
    <property type="match status" value="1"/>
</dbReference>
<keyword evidence="5" id="KW-1185">Reference proteome</keyword>
<dbReference type="Gene3D" id="3.30.560.10">
    <property type="entry name" value="Glucose Oxidase, domain 3"/>
    <property type="match status" value="1"/>
</dbReference>
<evidence type="ECO:0000259" key="2">
    <source>
        <dbReference type="Pfam" id="PF00732"/>
    </source>
</evidence>
<dbReference type="PANTHER" id="PTHR11552">
    <property type="entry name" value="GLUCOSE-METHANOL-CHOLINE GMC OXIDOREDUCTASE"/>
    <property type="match status" value="1"/>
</dbReference>
<dbReference type="SUPFAM" id="SSF54373">
    <property type="entry name" value="FAD-linked reductases, C-terminal domain"/>
    <property type="match status" value="1"/>
</dbReference>
<keyword evidence="4" id="KW-0560">Oxidoreductase</keyword>
<dbReference type="SUPFAM" id="SSF51905">
    <property type="entry name" value="FAD/NAD(P)-binding domain"/>
    <property type="match status" value="1"/>
</dbReference>
<dbReference type="Proteomes" id="UP001185069">
    <property type="component" value="Unassembled WGS sequence"/>
</dbReference>
<proteinExistence type="inferred from homology"/>
<evidence type="ECO:0000259" key="3">
    <source>
        <dbReference type="Pfam" id="PF05199"/>
    </source>
</evidence>
<feature type="domain" description="Glucose-methanol-choline oxidoreductase C-terminal" evidence="3">
    <location>
        <begin position="479"/>
        <end position="609"/>
    </location>
</feature>
<reference evidence="4 5" key="1">
    <citation type="submission" date="2023-07" db="EMBL/GenBank/DDBJ databases">
        <title>Sequencing the genomes of 1000 actinobacteria strains.</title>
        <authorList>
            <person name="Klenk H.-P."/>
        </authorList>
    </citation>
    <scope>NUCLEOTIDE SEQUENCE [LARGE SCALE GENOMIC DNA]</scope>
    <source>
        <strain evidence="4 5">DSM 14555</strain>
    </source>
</reference>
<organism evidence="4 5">
    <name type="scientific">Arthrobacter russicus</name>
    <dbReference type="NCBI Taxonomy" id="172040"/>
    <lineage>
        <taxon>Bacteria</taxon>
        <taxon>Bacillati</taxon>
        <taxon>Actinomycetota</taxon>
        <taxon>Actinomycetes</taxon>
        <taxon>Micrococcales</taxon>
        <taxon>Micrococcaceae</taxon>
        <taxon>Arthrobacter</taxon>
    </lineage>
</organism>
<protein>
    <submittedName>
        <fullName evidence="4">Choline dehydrogenase</fullName>
        <ecNumber evidence="4">1.1.99.1</ecNumber>
    </submittedName>
</protein>
<evidence type="ECO:0000256" key="1">
    <source>
        <dbReference type="ARBA" id="ARBA00010790"/>
    </source>
</evidence>
<sequence length="620" mass="66055">MADDVTGTNDLTRRNVLTGMTLGALPLGAFGLPQPMAVRDAANPPSEVDYIVVGSGPGGAPVAARLAEAGYAVVVLEAGPDQGNSTYYDVPALWPRTVSDPAIRWDYFVRHYADAAAHGGQFVPQKDGVLYPRAATLGGCSAHHAMVTINASPGDWSYLQNLTGDASFDPETMWGYWEKVLSWQPLQQVTPLRAATDDQVARLLASFEAENALLPQGAAVKIGPDPNSYLNTSQSAQGAYLTPQNSRNGRRIGPRERLLAAAAKNPGLTILNGALAEKVLLERAPDGAQKAVGVQYLASQHLYSADPDAGNPSEGTRAKLRRTIRARKEVILAGGCYNSPQLLMLSGIGPAEQLRSQGIEVKVPLPGVGSNFQDRNEATVVTRLDRPLSLTAGCTLTGGPEDVVCMTGWQAGGTASVYGSNGAPFYLRRRYSAGSERPEVALLGVFGEFYNFRPGWVDTALQTPSQYLTWIVVKAYSQSRKGYVRLRSADPLDTPFVNKQSFDDGSNGAYDIAAISEGIEVARRINKRAGLFGVEVAPGTSANLTDYIRKEQFGHHGSCTNPIGAASDPMAVLDSKHRVRGTSGLRVVDASAFNRIPGSFIWAPTATLAERAADQILSAG</sequence>
<dbReference type="InterPro" id="IPR036188">
    <property type="entry name" value="FAD/NAD-bd_sf"/>
</dbReference>
<dbReference type="PANTHER" id="PTHR11552:SF100">
    <property type="entry name" value="DEHYDROGENASE, PUTATIVE (AFU_ORTHOLOGUE AFUA_5G00630)-RELATED"/>
    <property type="match status" value="1"/>
</dbReference>
<dbReference type="EC" id="1.1.99.1" evidence="4"/>
<dbReference type="EMBL" id="JAVDQF010000001">
    <property type="protein sequence ID" value="MDR6268309.1"/>
    <property type="molecule type" value="Genomic_DNA"/>
</dbReference>
<dbReference type="Pfam" id="PF05199">
    <property type="entry name" value="GMC_oxred_C"/>
    <property type="match status" value="1"/>
</dbReference>
<dbReference type="RefSeq" id="WP_309795909.1">
    <property type="nucleotide sequence ID" value="NZ_BAAAHY010000006.1"/>
</dbReference>